<evidence type="ECO:0000256" key="1">
    <source>
        <dbReference type="SAM" id="MobiDB-lite"/>
    </source>
</evidence>
<organism evidence="2 3">
    <name type="scientific">Saponaria officinalis</name>
    <name type="common">Common soapwort</name>
    <name type="synonym">Lychnis saponaria</name>
    <dbReference type="NCBI Taxonomy" id="3572"/>
    <lineage>
        <taxon>Eukaryota</taxon>
        <taxon>Viridiplantae</taxon>
        <taxon>Streptophyta</taxon>
        <taxon>Embryophyta</taxon>
        <taxon>Tracheophyta</taxon>
        <taxon>Spermatophyta</taxon>
        <taxon>Magnoliopsida</taxon>
        <taxon>eudicotyledons</taxon>
        <taxon>Gunneridae</taxon>
        <taxon>Pentapetalae</taxon>
        <taxon>Caryophyllales</taxon>
        <taxon>Caryophyllaceae</taxon>
        <taxon>Caryophylleae</taxon>
        <taxon>Saponaria</taxon>
    </lineage>
</organism>
<dbReference type="Proteomes" id="UP001443914">
    <property type="component" value="Unassembled WGS sequence"/>
</dbReference>
<name>A0AAW1HG12_SAPOF</name>
<comment type="caution">
    <text evidence="2">The sequence shown here is derived from an EMBL/GenBank/DDBJ whole genome shotgun (WGS) entry which is preliminary data.</text>
</comment>
<feature type="region of interest" description="Disordered" evidence="1">
    <location>
        <begin position="59"/>
        <end position="78"/>
    </location>
</feature>
<feature type="compositionally biased region" description="Basic and acidic residues" evidence="1">
    <location>
        <begin position="119"/>
        <end position="129"/>
    </location>
</feature>
<evidence type="ECO:0000313" key="3">
    <source>
        <dbReference type="Proteomes" id="UP001443914"/>
    </source>
</evidence>
<keyword evidence="3" id="KW-1185">Reference proteome</keyword>
<feature type="region of interest" description="Disordered" evidence="1">
    <location>
        <begin position="254"/>
        <end position="277"/>
    </location>
</feature>
<sequence length="277" mass="31984">MVSLNSFTFAVNLQSTQTLLKMFAYMLYRRRRTSKLNLLPRPFLMFGLSGCILTKKRTLHIPSPRRGTNTSQKKSRNRITVVECSNQQRPPRRRRTSKAKGNARGSRQAKTTVKKRRPEIKGSKHIDKSRLRRKRAKTAAEDNVTEQSEVRICGAAVGNGFCHQSEHGKAKVYDIFQQCIGKQYTIKVKVGMSKYGNEREFKGVKKIIRYKDKQTANSIPKAKKRYEQQIPNSFLSKKKRKEHKVNLITKIVNSNKMRQQIKATPPNIPRREKGNGR</sequence>
<feature type="region of interest" description="Disordered" evidence="1">
    <location>
        <begin position="84"/>
        <end position="143"/>
    </location>
</feature>
<accession>A0AAW1HG12</accession>
<reference evidence="2" key="1">
    <citation type="submission" date="2024-03" db="EMBL/GenBank/DDBJ databases">
        <title>WGS assembly of Saponaria officinalis var. Norfolk2.</title>
        <authorList>
            <person name="Jenkins J."/>
            <person name="Shu S."/>
            <person name="Grimwood J."/>
            <person name="Barry K."/>
            <person name="Goodstein D."/>
            <person name="Schmutz J."/>
            <person name="Leebens-Mack J."/>
            <person name="Osbourn A."/>
        </authorList>
    </citation>
    <scope>NUCLEOTIDE SEQUENCE [LARGE SCALE GENOMIC DNA]</scope>
    <source>
        <strain evidence="2">JIC</strain>
    </source>
</reference>
<gene>
    <name evidence="2" type="ORF">RND81_11G007000</name>
</gene>
<protein>
    <submittedName>
        <fullName evidence="2">Uncharacterized protein</fullName>
    </submittedName>
</protein>
<dbReference type="AlphaFoldDB" id="A0AAW1HG12"/>
<proteinExistence type="predicted"/>
<dbReference type="EMBL" id="JBDFQZ010000011">
    <property type="protein sequence ID" value="KAK9675422.1"/>
    <property type="molecule type" value="Genomic_DNA"/>
</dbReference>
<evidence type="ECO:0000313" key="2">
    <source>
        <dbReference type="EMBL" id="KAK9675422.1"/>
    </source>
</evidence>